<name>A0A660LB87_9ACTN</name>
<evidence type="ECO:0000313" key="1">
    <source>
        <dbReference type="EMBL" id="RKQ91123.1"/>
    </source>
</evidence>
<protein>
    <submittedName>
        <fullName evidence="1">HD domain-containing protein</fullName>
    </submittedName>
</protein>
<comment type="caution">
    <text evidence="1">The sequence shown here is derived from an EMBL/GenBank/DDBJ whole genome shotgun (WGS) entry which is preliminary data.</text>
</comment>
<reference evidence="1 2" key="1">
    <citation type="submission" date="2018-10" db="EMBL/GenBank/DDBJ databases">
        <title>Genomic Encyclopedia of Archaeal and Bacterial Type Strains, Phase II (KMG-II): from individual species to whole genera.</title>
        <authorList>
            <person name="Goeker M."/>
        </authorList>
    </citation>
    <scope>NUCLEOTIDE SEQUENCE [LARGE SCALE GENOMIC DNA]</scope>
    <source>
        <strain evidence="1 2">DSM 14954</strain>
    </source>
</reference>
<dbReference type="InterPro" id="IPR052194">
    <property type="entry name" value="MESH1"/>
</dbReference>
<dbReference type="PANTHER" id="PTHR46246:SF1">
    <property type="entry name" value="GUANOSINE-3',5'-BIS(DIPHOSPHATE) 3'-PYROPHOSPHOHYDROLASE MESH1"/>
    <property type="match status" value="1"/>
</dbReference>
<dbReference type="Gene3D" id="1.10.3210.10">
    <property type="entry name" value="Hypothetical protein af1432"/>
    <property type="match status" value="1"/>
</dbReference>
<dbReference type="SUPFAM" id="SSF109604">
    <property type="entry name" value="HD-domain/PDEase-like"/>
    <property type="match status" value="1"/>
</dbReference>
<dbReference type="EMBL" id="RBIL01000001">
    <property type="protein sequence ID" value="RKQ91123.1"/>
    <property type="molecule type" value="Genomic_DNA"/>
</dbReference>
<evidence type="ECO:0000313" key="2">
    <source>
        <dbReference type="Proteomes" id="UP000278962"/>
    </source>
</evidence>
<organism evidence="1 2">
    <name type="scientific">Solirubrobacter pauli</name>
    <dbReference type="NCBI Taxonomy" id="166793"/>
    <lineage>
        <taxon>Bacteria</taxon>
        <taxon>Bacillati</taxon>
        <taxon>Actinomycetota</taxon>
        <taxon>Thermoleophilia</taxon>
        <taxon>Solirubrobacterales</taxon>
        <taxon>Solirubrobacteraceae</taxon>
        <taxon>Solirubrobacter</taxon>
    </lineage>
</organism>
<accession>A0A660LB87</accession>
<gene>
    <name evidence="1" type="ORF">C8N24_0940</name>
</gene>
<dbReference type="GO" id="GO:0008893">
    <property type="term" value="F:guanosine-3',5'-bis(diphosphate) 3'-diphosphatase activity"/>
    <property type="evidence" value="ECO:0007669"/>
    <property type="project" value="TreeGrafter"/>
</dbReference>
<keyword evidence="2" id="KW-1185">Reference proteome</keyword>
<dbReference type="OrthoDB" id="9802385at2"/>
<dbReference type="AlphaFoldDB" id="A0A660LB87"/>
<dbReference type="PANTHER" id="PTHR46246">
    <property type="entry name" value="GUANOSINE-3',5'-BIS(DIPHOSPHATE) 3'-PYROPHOSPHOHYDROLASE MESH1"/>
    <property type="match status" value="1"/>
</dbReference>
<dbReference type="RefSeq" id="WP_147447642.1">
    <property type="nucleotide sequence ID" value="NZ_RBIL01000001.1"/>
</dbReference>
<dbReference type="Proteomes" id="UP000278962">
    <property type="component" value="Unassembled WGS sequence"/>
</dbReference>
<sequence>MEWALVMHADQRREVDQAPFVLHPLEVASLLNGRDFSDEVVTAGVLHDVVENTSVTVDDVERRFGVRVAALVAAVSENPAIEDYVARKAALRAQVAAAGTGACAVYAADKVAKVRELRAKVARDPSALQGPKLEHYRASLTMLRAETTGLALVDQLEFELWALDVLPPSQLDNDGFTDR</sequence>
<dbReference type="Pfam" id="PF13328">
    <property type="entry name" value="HD_4"/>
    <property type="match status" value="1"/>
</dbReference>
<proteinExistence type="predicted"/>